<keyword evidence="1" id="KW-0812">Transmembrane</keyword>
<comment type="caution">
    <text evidence="2">The sequence shown here is derived from an EMBL/GenBank/DDBJ whole genome shotgun (WGS) entry which is preliminary data.</text>
</comment>
<reference evidence="2 3" key="1">
    <citation type="submission" date="2017-11" db="EMBL/GenBank/DDBJ databases">
        <title>Infants hospitalized years apart are colonized by the same room-sourced microbial strains.</title>
        <authorList>
            <person name="Brooks B."/>
            <person name="Olm M.R."/>
            <person name="Firek B.A."/>
            <person name="Baker R."/>
            <person name="Thomas B.C."/>
            <person name="Morowitz M.J."/>
            <person name="Banfield J.F."/>
        </authorList>
    </citation>
    <scope>NUCLEOTIDE SEQUENCE [LARGE SCALE GENOMIC DNA]</scope>
    <source>
        <strain evidence="2">S2_009_000_R2_76</strain>
    </source>
</reference>
<feature type="transmembrane region" description="Helical" evidence="1">
    <location>
        <begin position="91"/>
        <end position="112"/>
    </location>
</feature>
<keyword evidence="1" id="KW-1133">Transmembrane helix</keyword>
<dbReference type="PANTHER" id="PTHR37309">
    <property type="entry name" value="SLR0284 PROTEIN"/>
    <property type="match status" value="1"/>
</dbReference>
<evidence type="ECO:0000313" key="3">
    <source>
        <dbReference type="Proteomes" id="UP000249645"/>
    </source>
</evidence>
<dbReference type="InterPro" id="IPR007165">
    <property type="entry name" value="Phage_holin_4_2"/>
</dbReference>
<evidence type="ECO:0000256" key="1">
    <source>
        <dbReference type="SAM" id="Phobius"/>
    </source>
</evidence>
<protein>
    <recommendedName>
        <fullName evidence="4">Phage holin family protein</fullName>
    </recommendedName>
</protein>
<dbReference type="PANTHER" id="PTHR37309:SF1">
    <property type="entry name" value="SLR0284 PROTEIN"/>
    <property type="match status" value="1"/>
</dbReference>
<evidence type="ECO:0008006" key="4">
    <source>
        <dbReference type="Google" id="ProtNLM"/>
    </source>
</evidence>
<gene>
    <name evidence="2" type="ORF">DI598_07195</name>
</gene>
<organism evidence="2 3">
    <name type="scientific">Pseudopedobacter saltans</name>
    <dbReference type="NCBI Taxonomy" id="151895"/>
    <lineage>
        <taxon>Bacteria</taxon>
        <taxon>Pseudomonadati</taxon>
        <taxon>Bacteroidota</taxon>
        <taxon>Sphingobacteriia</taxon>
        <taxon>Sphingobacteriales</taxon>
        <taxon>Sphingobacteriaceae</taxon>
        <taxon>Pseudopedobacter</taxon>
    </lineage>
</organism>
<sequence length="118" mass="12823">MLLRFIGKILITAFAAIVASYFIPGVHVNGGMTPIILAIVLALLNGFVKPILVFLTIPISILTLGLFLIVINIIIIMLAAEIVKGFHVDGWLSALFFSIAMSVVTYLLELILGTRKKD</sequence>
<name>A0A2W5F0F9_9SPHI</name>
<feature type="transmembrane region" description="Helical" evidence="1">
    <location>
        <begin position="61"/>
        <end position="79"/>
    </location>
</feature>
<dbReference type="AlphaFoldDB" id="A0A2W5F0F9"/>
<dbReference type="EMBL" id="QFOI01000098">
    <property type="protein sequence ID" value="PZP49711.1"/>
    <property type="molecule type" value="Genomic_DNA"/>
</dbReference>
<proteinExistence type="predicted"/>
<keyword evidence="1" id="KW-0472">Membrane</keyword>
<feature type="transmembrane region" description="Helical" evidence="1">
    <location>
        <begin position="35"/>
        <end position="54"/>
    </location>
</feature>
<feature type="transmembrane region" description="Helical" evidence="1">
    <location>
        <begin position="5"/>
        <end position="23"/>
    </location>
</feature>
<dbReference type="Proteomes" id="UP000249645">
    <property type="component" value="Unassembled WGS sequence"/>
</dbReference>
<accession>A0A2W5F0F9</accession>
<dbReference type="Pfam" id="PF04020">
    <property type="entry name" value="Phage_holin_4_2"/>
    <property type="match status" value="1"/>
</dbReference>
<evidence type="ECO:0000313" key="2">
    <source>
        <dbReference type="EMBL" id="PZP49711.1"/>
    </source>
</evidence>